<dbReference type="GO" id="GO:0016020">
    <property type="term" value="C:membrane"/>
    <property type="evidence" value="ECO:0007669"/>
    <property type="project" value="UniProtKB-SubCell"/>
</dbReference>
<sequence>MQHLLSSNLERLLQYGVAFFWTITYMMIIYKGFRDRTCGMPLAALCANITWEFLFSFVLPFSPLQQIITMIWFLLDCIILLQLFYYSKRQYPIWPIKSVVLSLLAIALLLHYGITTEFHDIEGKYSAFGINLMMSILFIRMLLTNDLLGQSTYIGYFKMIGTLGASILCYSQYPQSILLAIMYILIFILDVAYILLMNNKSVKIIYRSNTYKQL</sequence>
<feature type="transmembrane region" description="Helical" evidence="5">
    <location>
        <begin position="67"/>
        <end position="86"/>
    </location>
</feature>
<evidence type="ECO:0000256" key="1">
    <source>
        <dbReference type="ARBA" id="ARBA00004141"/>
    </source>
</evidence>
<evidence type="ECO:0000256" key="4">
    <source>
        <dbReference type="ARBA" id="ARBA00023136"/>
    </source>
</evidence>
<feature type="transmembrane region" description="Helical" evidence="5">
    <location>
        <begin position="93"/>
        <end position="113"/>
    </location>
</feature>
<keyword evidence="4 5" id="KW-0472">Membrane</keyword>
<dbReference type="EMBL" id="JAAIKC010000007">
    <property type="protein sequence ID" value="NEW07904.1"/>
    <property type="molecule type" value="Genomic_DNA"/>
</dbReference>
<comment type="caution">
    <text evidence="6">The sequence shown here is derived from an EMBL/GenBank/DDBJ whole genome shotgun (WGS) entry which is preliminary data.</text>
</comment>
<feature type="transmembrane region" description="Helical" evidence="5">
    <location>
        <begin position="12"/>
        <end position="30"/>
    </location>
</feature>
<organism evidence="6">
    <name type="scientific">Paenibacillus sp. SYP-B3998</name>
    <dbReference type="NCBI Taxonomy" id="2678564"/>
    <lineage>
        <taxon>Bacteria</taxon>
        <taxon>Bacillati</taxon>
        <taxon>Bacillota</taxon>
        <taxon>Bacilli</taxon>
        <taxon>Bacillales</taxon>
        <taxon>Paenibacillaceae</taxon>
        <taxon>Paenibacillus</taxon>
    </lineage>
</organism>
<name>A0A6G4A1U0_9BACL</name>
<evidence type="ECO:0000256" key="2">
    <source>
        <dbReference type="ARBA" id="ARBA00022692"/>
    </source>
</evidence>
<gene>
    <name evidence="6" type="ORF">GK047_18045</name>
</gene>
<feature type="transmembrane region" description="Helical" evidence="5">
    <location>
        <begin position="125"/>
        <end position="143"/>
    </location>
</feature>
<feature type="transmembrane region" description="Helical" evidence="5">
    <location>
        <begin position="155"/>
        <end position="173"/>
    </location>
</feature>
<comment type="subcellular location">
    <subcellularLocation>
        <location evidence="1">Membrane</location>
        <topology evidence="1">Multi-pass membrane protein</topology>
    </subcellularLocation>
</comment>
<feature type="transmembrane region" description="Helical" evidence="5">
    <location>
        <begin position="42"/>
        <end position="61"/>
    </location>
</feature>
<evidence type="ECO:0000256" key="5">
    <source>
        <dbReference type="SAM" id="Phobius"/>
    </source>
</evidence>
<keyword evidence="2 5" id="KW-0812">Transmembrane</keyword>
<evidence type="ECO:0000256" key="3">
    <source>
        <dbReference type="ARBA" id="ARBA00022989"/>
    </source>
</evidence>
<evidence type="ECO:0000313" key="6">
    <source>
        <dbReference type="EMBL" id="NEW07904.1"/>
    </source>
</evidence>
<accession>A0A6G4A1U0</accession>
<protein>
    <submittedName>
        <fullName evidence="6">Uncharacterized protein</fullName>
    </submittedName>
</protein>
<proteinExistence type="predicted"/>
<dbReference type="PANTHER" id="PTHR42038:SF2">
    <property type="entry name" value="TERPENE CYCLASE AUSL"/>
    <property type="match status" value="1"/>
</dbReference>
<keyword evidence="3 5" id="KW-1133">Transmembrane helix</keyword>
<dbReference type="AlphaFoldDB" id="A0A6G4A1U0"/>
<dbReference type="Pfam" id="PF25129">
    <property type="entry name" value="Pyr4-TMTC"/>
    <property type="match status" value="1"/>
</dbReference>
<dbReference type="GO" id="GO:0016829">
    <property type="term" value="F:lyase activity"/>
    <property type="evidence" value="ECO:0007669"/>
    <property type="project" value="InterPro"/>
</dbReference>
<dbReference type="PANTHER" id="PTHR42038">
    <property type="match status" value="1"/>
</dbReference>
<reference evidence="6" key="1">
    <citation type="submission" date="2020-02" db="EMBL/GenBank/DDBJ databases">
        <authorList>
            <person name="Shen X.-R."/>
            <person name="Zhang Y.-X."/>
        </authorList>
    </citation>
    <scope>NUCLEOTIDE SEQUENCE</scope>
    <source>
        <strain evidence="6">SYP-B3998</strain>
    </source>
</reference>
<feature type="transmembrane region" description="Helical" evidence="5">
    <location>
        <begin position="179"/>
        <end position="197"/>
    </location>
</feature>
<dbReference type="InterPro" id="IPR039020">
    <property type="entry name" value="PaxB-like"/>
</dbReference>